<dbReference type="CDD" id="cd07938">
    <property type="entry name" value="DRE_TIM_HMGL"/>
    <property type="match status" value="1"/>
</dbReference>
<comment type="similarity">
    <text evidence="1">Belongs to the HMG-CoA lyase family.</text>
</comment>
<evidence type="ECO:0000313" key="5">
    <source>
        <dbReference type="EMBL" id="TCP61862.1"/>
    </source>
</evidence>
<sequence>MKDMRPIICEVAPRDGFQSIAAPIATDEKIAIILDLIAAGCPRVEIGSFVSPRAVPQMADMAEIAAAVRGTPARLSALVPNVRGAENALAAGIDELVYVFSVSEAHNRNNVRQGVDQSLEGLAQVAAALPGEARLRVAVATAFDCPFEGTVPQAAVIEAVRRVAVLVPGAEIALCDTTGRANPFVVGERFRAAMALPETAANGWAFHGHDTYGQGVANALAAWGAGVCVFDTAAAGLGGCPFAPGATGNTATEDLVFAFNEGGHDTGIDLRALLAVADRIANLPGGVTGGHLRIVPRDRAAFG</sequence>
<gene>
    <name evidence="5" type="ORF">EV663_10345</name>
</gene>
<dbReference type="GO" id="GO:0004419">
    <property type="term" value="F:hydroxymethylglutaryl-CoA lyase activity"/>
    <property type="evidence" value="ECO:0007669"/>
    <property type="project" value="TreeGrafter"/>
</dbReference>
<dbReference type="SUPFAM" id="SSF51569">
    <property type="entry name" value="Aldolase"/>
    <property type="match status" value="1"/>
</dbReference>
<dbReference type="Pfam" id="PF00682">
    <property type="entry name" value="HMGL-like"/>
    <property type="match status" value="1"/>
</dbReference>
<protein>
    <submittedName>
        <fullName evidence="5">Hydroxymethylglutaryl-CoA lyase</fullName>
    </submittedName>
</protein>
<accession>A0A4R2RED9</accession>
<name>A0A4R2RED9_9RHOB</name>
<dbReference type="GO" id="GO:0046872">
    <property type="term" value="F:metal ion binding"/>
    <property type="evidence" value="ECO:0007669"/>
    <property type="project" value="UniProtKB-KW"/>
</dbReference>
<organism evidence="5 6">
    <name type="scientific">Rhodovulum bhavnagarense</name>
    <dbReference type="NCBI Taxonomy" id="992286"/>
    <lineage>
        <taxon>Bacteria</taxon>
        <taxon>Pseudomonadati</taxon>
        <taxon>Pseudomonadota</taxon>
        <taxon>Alphaproteobacteria</taxon>
        <taxon>Rhodobacterales</taxon>
        <taxon>Paracoccaceae</taxon>
        <taxon>Rhodovulum</taxon>
    </lineage>
</organism>
<dbReference type="PANTHER" id="PTHR42738">
    <property type="entry name" value="HYDROXYMETHYLGLUTARYL-COA LYASE"/>
    <property type="match status" value="1"/>
</dbReference>
<dbReference type="InterPro" id="IPR043594">
    <property type="entry name" value="HMGL"/>
</dbReference>
<dbReference type="AlphaFoldDB" id="A0A4R2RED9"/>
<feature type="domain" description="Pyruvate carboxyltransferase" evidence="4">
    <location>
        <begin position="6"/>
        <end position="274"/>
    </location>
</feature>
<dbReference type="RefSeq" id="WP_243697875.1">
    <property type="nucleotide sequence ID" value="NZ_SLXU01000003.1"/>
</dbReference>
<dbReference type="EMBL" id="SLXU01000003">
    <property type="protein sequence ID" value="TCP61862.1"/>
    <property type="molecule type" value="Genomic_DNA"/>
</dbReference>
<evidence type="ECO:0000256" key="2">
    <source>
        <dbReference type="ARBA" id="ARBA00022723"/>
    </source>
</evidence>
<dbReference type="PROSITE" id="PS50991">
    <property type="entry name" value="PYR_CT"/>
    <property type="match status" value="1"/>
</dbReference>
<reference evidence="5 6" key="1">
    <citation type="submission" date="2019-03" db="EMBL/GenBank/DDBJ databases">
        <title>Genomic Encyclopedia of Type Strains, Phase IV (KMG-IV): sequencing the most valuable type-strain genomes for metagenomic binning, comparative biology and taxonomic classification.</title>
        <authorList>
            <person name="Goeker M."/>
        </authorList>
    </citation>
    <scope>NUCLEOTIDE SEQUENCE [LARGE SCALE GENOMIC DNA]</scope>
    <source>
        <strain evidence="5 6">DSM 24766</strain>
    </source>
</reference>
<dbReference type="Proteomes" id="UP000295050">
    <property type="component" value="Unassembled WGS sequence"/>
</dbReference>
<dbReference type="PANTHER" id="PTHR42738:SF7">
    <property type="entry name" value="HYDROXYMETHYLGLUTARYL-COA LYASE"/>
    <property type="match status" value="1"/>
</dbReference>
<dbReference type="InterPro" id="IPR000891">
    <property type="entry name" value="PYR_CT"/>
</dbReference>
<evidence type="ECO:0000313" key="6">
    <source>
        <dbReference type="Proteomes" id="UP000295050"/>
    </source>
</evidence>
<dbReference type="Gene3D" id="3.20.20.70">
    <property type="entry name" value="Aldolase class I"/>
    <property type="match status" value="1"/>
</dbReference>
<keyword evidence="3 5" id="KW-0456">Lyase</keyword>
<evidence type="ECO:0000256" key="3">
    <source>
        <dbReference type="ARBA" id="ARBA00023239"/>
    </source>
</evidence>
<evidence type="ECO:0000256" key="1">
    <source>
        <dbReference type="ARBA" id="ARBA00009405"/>
    </source>
</evidence>
<keyword evidence="2" id="KW-0479">Metal-binding</keyword>
<proteinExistence type="inferred from homology"/>
<keyword evidence="6" id="KW-1185">Reference proteome</keyword>
<comment type="caution">
    <text evidence="5">The sequence shown here is derived from an EMBL/GenBank/DDBJ whole genome shotgun (WGS) entry which is preliminary data.</text>
</comment>
<dbReference type="InterPro" id="IPR013785">
    <property type="entry name" value="Aldolase_TIM"/>
</dbReference>
<evidence type="ECO:0000259" key="4">
    <source>
        <dbReference type="PROSITE" id="PS50991"/>
    </source>
</evidence>
<dbReference type="GO" id="GO:0006552">
    <property type="term" value="P:L-leucine catabolic process"/>
    <property type="evidence" value="ECO:0007669"/>
    <property type="project" value="TreeGrafter"/>
</dbReference>
<dbReference type="NCBIfam" id="NF004283">
    <property type="entry name" value="PRK05692.1"/>
    <property type="match status" value="1"/>
</dbReference>
<dbReference type="GO" id="GO:0046951">
    <property type="term" value="P:ketone body biosynthetic process"/>
    <property type="evidence" value="ECO:0007669"/>
    <property type="project" value="TreeGrafter"/>
</dbReference>